<keyword evidence="3" id="KW-1185">Reference proteome</keyword>
<gene>
    <name evidence="2" type="ORF">EV382_0977</name>
</gene>
<accession>A0A4Q7U9Y2</accession>
<dbReference type="AlphaFoldDB" id="A0A4Q7U9Y2"/>
<comment type="caution">
    <text evidence="2">The sequence shown here is derived from an EMBL/GenBank/DDBJ whole genome shotgun (WGS) entry which is preliminary data.</text>
</comment>
<evidence type="ECO:0000256" key="1">
    <source>
        <dbReference type="SAM" id="MobiDB-lite"/>
    </source>
</evidence>
<dbReference type="Proteomes" id="UP000293781">
    <property type="component" value="Unassembled WGS sequence"/>
</dbReference>
<organism evidence="2 3">
    <name type="scientific">Micromonospora violae</name>
    <dbReference type="NCBI Taxonomy" id="1278207"/>
    <lineage>
        <taxon>Bacteria</taxon>
        <taxon>Bacillati</taxon>
        <taxon>Actinomycetota</taxon>
        <taxon>Actinomycetes</taxon>
        <taxon>Micromonosporales</taxon>
        <taxon>Micromonosporaceae</taxon>
        <taxon>Micromonospora</taxon>
    </lineage>
</organism>
<evidence type="ECO:0000313" key="3">
    <source>
        <dbReference type="Proteomes" id="UP000293781"/>
    </source>
</evidence>
<protein>
    <submittedName>
        <fullName evidence="2">Uncharacterized protein</fullName>
    </submittedName>
</protein>
<evidence type="ECO:0000313" key="2">
    <source>
        <dbReference type="EMBL" id="RZT77815.1"/>
    </source>
</evidence>
<dbReference type="SUPFAM" id="SSF82171">
    <property type="entry name" value="DPP6 N-terminal domain-like"/>
    <property type="match status" value="1"/>
</dbReference>
<dbReference type="EMBL" id="SHKK01000001">
    <property type="protein sequence ID" value="RZT77815.1"/>
    <property type="molecule type" value="Genomic_DNA"/>
</dbReference>
<feature type="region of interest" description="Disordered" evidence="1">
    <location>
        <begin position="48"/>
        <end position="73"/>
    </location>
</feature>
<proteinExistence type="predicted"/>
<name>A0A4Q7U9Y2_9ACTN</name>
<reference evidence="2 3" key="1">
    <citation type="submission" date="2019-02" db="EMBL/GenBank/DDBJ databases">
        <title>Sequencing the genomes of 1000 actinobacteria strains.</title>
        <authorList>
            <person name="Klenk H.-P."/>
        </authorList>
    </citation>
    <scope>NUCLEOTIDE SEQUENCE [LARGE SCALE GENOMIC DNA]</scope>
    <source>
        <strain evidence="2 3">DSM 45888</strain>
    </source>
</reference>
<sequence length="387" mass="41094">MESTASGPEPVTPSGPRRRRRWLAVALTGLLLAGAAGVTAWRTIATRSPASAEAPTLESGPELLSGLPDRLLPPPTPTVLPTDRAVGRGALLYQIRDPNSFTAASGELPQLPTYLVTATGDQFSVGPTTMGEVNQALSPDGQWLAQRRDRQWWIRDLTGTTDLAVPPGYEVRQWSSDGQTMLLGQSTRTSETFTTFTLPTGELHPLALPAMPPRRMLAFIDGREVATTEFALGPNHQPRSQLTITIQDIDGRNARSVSIPTTQQAGPGDIRDALVPLVRGGGDPPTVWALVAPQEDGPASQPQKASAALPMTLVGVDLRSGKPAGRIDLVTPQGDEGEEFIGLAGTAVLLQRWTADAVELVAANPATGQRRVLTSLPDYTKVILPGD</sequence>